<dbReference type="EMBL" id="RAHG01000006">
    <property type="protein sequence ID" value="RJT12274.1"/>
    <property type="molecule type" value="Genomic_DNA"/>
</dbReference>
<organism evidence="1 2">
    <name type="scientific">Rahnella inusitata</name>
    <dbReference type="NCBI Taxonomy" id="58169"/>
    <lineage>
        <taxon>Bacteria</taxon>
        <taxon>Pseudomonadati</taxon>
        <taxon>Pseudomonadota</taxon>
        <taxon>Gammaproteobacteria</taxon>
        <taxon>Enterobacterales</taxon>
        <taxon>Yersiniaceae</taxon>
        <taxon>Rahnella</taxon>
    </lineage>
</organism>
<dbReference type="Proteomes" id="UP000284119">
    <property type="component" value="Unassembled WGS sequence"/>
</dbReference>
<accession>A0ABX9NZ48</accession>
<evidence type="ECO:0000313" key="2">
    <source>
        <dbReference type="Proteomes" id="UP000284119"/>
    </source>
</evidence>
<proteinExistence type="predicted"/>
<protein>
    <submittedName>
        <fullName evidence="1">Uncharacterized protein</fullName>
    </submittedName>
</protein>
<evidence type="ECO:0000313" key="1">
    <source>
        <dbReference type="EMBL" id="RJT12274.1"/>
    </source>
</evidence>
<name>A0ABX9NZ48_9GAMM</name>
<sequence>MAGNKLIKTRFNLLIWHQYPTPTHPFAGEGAARVQLWVATHDLDLEFKTIPLIPPPGTC</sequence>
<comment type="caution">
    <text evidence="1">The sequence shown here is derived from an EMBL/GenBank/DDBJ whole genome shotgun (WGS) entry which is preliminary data.</text>
</comment>
<keyword evidence="2" id="KW-1185">Reference proteome</keyword>
<gene>
    <name evidence="1" type="ORF">D5396_14100</name>
</gene>
<reference evidence="1 2" key="1">
    <citation type="submission" date="2018-09" db="EMBL/GenBank/DDBJ databases">
        <authorList>
            <person name="Le Fleche-Mateos A."/>
        </authorList>
    </citation>
    <scope>NUCLEOTIDE SEQUENCE [LARGE SCALE GENOMIC DNA]</scope>
    <source>
        <strain evidence="1 2">DSM 30078</strain>
    </source>
</reference>